<evidence type="ECO:0000313" key="2">
    <source>
        <dbReference type="Proteomes" id="UP000822688"/>
    </source>
</evidence>
<accession>A0A8T0HG64</accession>
<sequence length="116" mass="13507">MCRCTTIVPNPSREWRGLRSGLECRSSMSRRFLNLLMFFCRGDLKRGRKFVAACLFTERHCSVSYDNQIGGVDDMGYLNVTLILFAQSSPACPFLYTIIPRISFMEFTRQVHKYFQ</sequence>
<keyword evidence="2" id="KW-1185">Reference proteome</keyword>
<dbReference type="Proteomes" id="UP000822688">
    <property type="component" value="Chromosome 6"/>
</dbReference>
<dbReference type="AlphaFoldDB" id="A0A8T0HG64"/>
<organism evidence="1 2">
    <name type="scientific">Ceratodon purpureus</name>
    <name type="common">Fire moss</name>
    <name type="synonym">Dicranum purpureum</name>
    <dbReference type="NCBI Taxonomy" id="3225"/>
    <lineage>
        <taxon>Eukaryota</taxon>
        <taxon>Viridiplantae</taxon>
        <taxon>Streptophyta</taxon>
        <taxon>Embryophyta</taxon>
        <taxon>Bryophyta</taxon>
        <taxon>Bryophytina</taxon>
        <taxon>Bryopsida</taxon>
        <taxon>Dicranidae</taxon>
        <taxon>Pseudoditrichales</taxon>
        <taxon>Ditrichaceae</taxon>
        <taxon>Ceratodon</taxon>
    </lineage>
</organism>
<proteinExistence type="predicted"/>
<evidence type="ECO:0000313" key="1">
    <source>
        <dbReference type="EMBL" id="KAG0569059.1"/>
    </source>
</evidence>
<protein>
    <submittedName>
        <fullName evidence="1">Uncharacterized protein</fullName>
    </submittedName>
</protein>
<name>A0A8T0HG64_CERPU</name>
<dbReference type="EMBL" id="CM026427">
    <property type="protein sequence ID" value="KAG0569059.1"/>
    <property type="molecule type" value="Genomic_DNA"/>
</dbReference>
<comment type="caution">
    <text evidence="1">The sequence shown here is derived from an EMBL/GenBank/DDBJ whole genome shotgun (WGS) entry which is preliminary data.</text>
</comment>
<gene>
    <name evidence="1" type="ORF">KC19_6G062600</name>
</gene>
<reference evidence="1 2" key="1">
    <citation type="submission" date="2020-06" db="EMBL/GenBank/DDBJ databases">
        <title>WGS assembly of Ceratodon purpureus strain R40.</title>
        <authorList>
            <person name="Carey S.B."/>
            <person name="Jenkins J."/>
            <person name="Shu S."/>
            <person name="Lovell J.T."/>
            <person name="Sreedasyam A."/>
            <person name="Maumus F."/>
            <person name="Tiley G.P."/>
            <person name="Fernandez-Pozo N."/>
            <person name="Barry K."/>
            <person name="Chen C."/>
            <person name="Wang M."/>
            <person name="Lipzen A."/>
            <person name="Daum C."/>
            <person name="Saski C.A."/>
            <person name="Payton A.C."/>
            <person name="Mcbreen J.C."/>
            <person name="Conrad R.E."/>
            <person name="Kollar L.M."/>
            <person name="Olsson S."/>
            <person name="Huttunen S."/>
            <person name="Landis J.B."/>
            <person name="Wickett N.J."/>
            <person name="Johnson M.G."/>
            <person name="Rensing S.A."/>
            <person name="Grimwood J."/>
            <person name="Schmutz J."/>
            <person name="Mcdaniel S.F."/>
        </authorList>
    </citation>
    <scope>NUCLEOTIDE SEQUENCE [LARGE SCALE GENOMIC DNA]</scope>
    <source>
        <strain evidence="1 2">R40</strain>
    </source>
</reference>